<feature type="transmembrane region" description="Helical" evidence="1">
    <location>
        <begin position="131"/>
        <end position="149"/>
    </location>
</feature>
<comment type="caution">
    <text evidence="2">The sequence shown here is derived from an EMBL/GenBank/DDBJ whole genome shotgun (WGS) entry which is preliminary data.</text>
</comment>
<evidence type="ECO:0000256" key="1">
    <source>
        <dbReference type="SAM" id="Phobius"/>
    </source>
</evidence>
<keyword evidence="1" id="KW-1133">Transmembrane helix</keyword>
<dbReference type="Proteomes" id="UP001447188">
    <property type="component" value="Unassembled WGS sequence"/>
</dbReference>
<evidence type="ECO:0000313" key="2">
    <source>
        <dbReference type="EMBL" id="KAL0633938.1"/>
    </source>
</evidence>
<reference evidence="2 3" key="1">
    <citation type="submission" date="2024-02" db="EMBL/GenBank/DDBJ databases">
        <title>Discinaceae phylogenomics.</title>
        <authorList>
            <person name="Dirks A.C."/>
            <person name="James T.Y."/>
        </authorList>
    </citation>
    <scope>NUCLEOTIDE SEQUENCE [LARGE SCALE GENOMIC DNA]</scope>
    <source>
        <strain evidence="2 3">ACD0624</strain>
    </source>
</reference>
<name>A0ABR3GDN6_9PEZI</name>
<keyword evidence="1" id="KW-0472">Membrane</keyword>
<accession>A0ABR3GDN6</accession>
<organism evidence="2 3">
    <name type="scientific">Discina gigas</name>
    <dbReference type="NCBI Taxonomy" id="1032678"/>
    <lineage>
        <taxon>Eukaryota</taxon>
        <taxon>Fungi</taxon>
        <taxon>Dikarya</taxon>
        <taxon>Ascomycota</taxon>
        <taxon>Pezizomycotina</taxon>
        <taxon>Pezizomycetes</taxon>
        <taxon>Pezizales</taxon>
        <taxon>Discinaceae</taxon>
        <taxon>Discina</taxon>
    </lineage>
</organism>
<proteinExistence type="predicted"/>
<evidence type="ECO:0000313" key="3">
    <source>
        <dbReference type="Proteomes" id="UP001447188"/>
    </source>
</evidence>
<protein>
    <submittedName>
        <fullName evidence="2">Uncharacterized protein</fullName>
    </submittedName>
</protein>
<dbReference type="EMBL" id="JBBBZM010000108">
    <property type="protein sequence ID" value="KAL0633938.1"/>
    <property type="molecule type" value="Genomic_DNA"/>
</dbReference>
<keyword evidence="3" id="KW-1185">Reference proteome</keyword>
<gene>
    <name evidence="2" type="ORF">Q9L58_007120</name>
</gene>
<keyword evidence="1" id="KW-0812">Transmembrane</keyword>
<sequence>MDPTTLLQHSIPVRNIILQIPPSLLNAILTHHAQAFQPIKPIVTNLTPDAITISYQQPFREVWANPVPRTATINFAPPLPALPGSSAPEPEQYAWESACALRLREMEAESTRINEGRSDIIVSRYLLPNQLYSWLAILQFVGLTILIIVQIRFQPAVLRVLFEPEWKFNATVVLHAGILVKKSRDLMNMSDRLRKHQVDKAVGGKWRGPWILWMVTSGFEGWRCTERFESEVARVGRGLATTEGSKKER</sequence>